<organism evidence="10 11">
    <name type="scientific">Podospora pseudocomata</name>
    <dbReference type="NCBI Taxonomy" id="2093779"/>
    <lineage>
        <taxon>Eukaryota</taxon>
        <taxon>Fungi</taxon>
        <taxon>Dikarya</taxon>
        <taxon>Ascomycota</taxon>
        <taxon>Pezizomycotina</taxon>
        <taxon>Sordariomycetes</taxon>
        <taxon>Sordariomycetidae</taxon>
        <taxon>Sordariales</taxon>
        <taxon>Podosporaceae</taxon>
        <taxon>Podospora</taxon>
    </lineage>
</organism>
<keyword evidence="4 8" id="KW-0812">Transmembrane</keyword>
<evidence type="ECO:0000256" key="4">
    <source>
        <dbReference type="ARBA" id="ARBA00022692"/>
    </source>
</evidence>
<feature type="transmembrane region" description="Helical" evidence="8">
    <location>
        <begin position="356"/>
        <end position="376"/>
    </location>
</feature>
<name>A0ABR0GFA4_9PEZI</name>
<evidence type="ECO:0000256" key="3">
    <source>
        <dbReference type="ARBA" id="ARBA00022448"/>
    </source>
</evidence>
<sequence>MITTCRSLTRKGEVPISSPFVSTCHYPSPTLPHLMDDPTPANNTEIAALGNGRDMEKVEKSSPSRSSSPQQALTAEDEPQRKITGARWAAFVISTLTAIFVYSLDNTIVANIIPVVVNDLNGVDKLPWLSVGFMIGGMATILPFGRLYTMYDSKWVYIISFVFFLAGSALCGAAPNIDAEIIGRVMAGAGGNGMYVGLQVLMSMHTTDKERPTYLSYVGGTWGVGTVCGPAVGGAFSLYNWRWGFYINLLFGAILLPTYLFVIPSANPLPNKKQSEKLALMDWVGVIISIGAMATIVMAINLGGVQFPWNSGSIVALFVVSGVLWIAFALQQSFCLFTTEHKRLFPVPMLKQKMPVLLFIACAGGSAACYMSTYWIPIYFQFSKGDSAIYTALRLLPFILALITIMPVSGHLISRWGWYKPWFVGGSALTLITAALMAHYINGGTPVGAFYVIELFLAFGIGAYAQNAFAVVQSVVAPKDAPYGLALMLVGQLTGITFGLSISGAVFINTATSGLHDALPQIPVEELSHVVAGASNQVFESLSLEQRSRALEIIVQSWNKTFICVYVAAAASLISSVFFKNTKANVNTAAVVL</sequence>
<feature type="transmembrane region" description="Helical" evidence="8">
    <location>
        <begin position="214"/>
        <end position="239"/>
    </location>
</feature>
<accession>A0ABR0GFA4</accession>
<feature type="region of interest" description="Disordered" evidence="7">
    <location>
        <begin position="50"/>
        <end position="79"/>
    </location>
</feature>
<feature type="transmembrane region" description="Helical" evidence="8">
    <location>
        <begin position="155"/>
        <end position="175"/>
    </location>
</feature>
<gene>
    <name evidence="10" type="ORF">QC762_403790</name>
</gene>
<evidence type="ECO:0000256" key="8">
    <source>
        <dbReference type="SAM" id="Phobius"/>
    </source>
</evidence>
<evidence type="ECO:0000313" key="10">
    <source>
        <dbReference type="EMBL" id="KAK4654432.1"/>
    </source>
</evidence>
<feature type="transmembrane region" description="Helical" evidence="8">
    <location>
        <begin position="278"/>
        <end position="302"/>
    </location>
</feature>
<dbReference type="GeneID" id="87909743"/>
<dbReference type="PANTHER" id="PTHR23501">
    <property type="entry name" value="MAJOR FACILITATOR SUPERFAMILY"/>
    <property type="match status" value="1"/>
</dbReference>
<comment type="subcellular location">
    <subcellularLocation>
        <location evidence="1">Membrane</location>
        <topology evidence="1">Multi-pass membrane protein</topology>
    </subcellularLocation>
</comment>
<dbReference type="InterPro" id="IPR036259">
    <property type="entry name" value="MFS_trans_sf"/>
</dbReference>
<dbReference type="Proteomes" id="UP001323405">
    <property type="component" value="Unassembled WGS sequence"/>
</dbReference>
<feature type="transmembrane region" description="Helical" evidence="8">
    <location>
        <begin position="314"/>
        <end position="336"/>
    </location>
</feature>
<evidence type="ECO:0000256" key="5">
    <source>
        <dbReference type="ARBA" id="ARBA00022989"/>
    </source>
</evidence>
<keyword evidence="3" id="KW-0813">Transport</keyword>
<keyword evidence="6 8" id="KW-0472">Membrane</keyword>
<feature type="transmembrane region" description="Helical" evidence="8">
    <location>
        <begin position="558"/>
        <end position="579"/>
    </location>
</feature>
<dbReference type="InterPro" id="IPR020846">
    <property type="entry name" value="MFS_dom"/>
</dbReference>
<feature type="transmembrane region" description="Helical" evidence="8">
    <location>
        <begin position="484"/>
        <end position="508"/>
    </location>
</feature>
<comment type="caution">
    <text evidence="10">The sequence shown here is derived from an EMBL/GenBank/DDBJ whole genome shotgun (WGS) entry which is preliminary data.</text>
</comment>
<dbReference type="Pfam" id="PF07690">
    <property type="entry name" value="MFS_1"/>
    <property type="match status" value="1"/>
</dbReference>
<feature type="transmembrane region" description="Helical" evidence="8">
    <location>
        <begin position="448"/>
        <end position="472"/>
    </location>
</feature>
<proteinExistence type="inferred from homology"/>
<dbReference type="PROSITE" id="PS50850">
    <property type="entry name" value="MFS"/>
    <property type="match status" value="1"/>
</dbReference>
<dbReference type="RefSeq" id="XP_062743407.1">
    <property type="nucleotide sequence ID" value="XM_062889836.1"/>
</dbReference>
<feature type="transmembrane region" description="Helical" evidence="8">
    <location>
        <begin position="245"/>
        <end position="266"/>
    </location>
</feature>
<evidence type="ECO:0000256" key="6">
    <source>
        <dbReference type="ARBA" id="ARBA00023136"/>
    </source>
</evidence>
<dbReference type="PANTHER" id="PTHR23501:SF12">
    <property type="entry name" value="MAJOR FACILITATOR SUPERFAMILY (MFS) PROFILE DOMAIN-CONTAINING PROTEIN-RELATED"/>
    <property type="match status" value="1"/>
</dbReference>
<reference evidence="10 11" key="1">
    <citation type="journal article" date="2023" name="bioRxiv">
        <title>High-quality genome assemblies of four members of thePodospora anserinaspecies complex.</title>
        <authorList>
            <person name="Ament-Velasquez S.L."/>
            <person name="Vogan A.A."/>
            <person name="Wallerman O."/>
            <person name="Hartmann F."/>
            <person name="Gautier V."/>
            <person name="Silar P."/>
            <person name="Giraud T."/>
            <person name="Johannesson H."/>
        </authorList>
    </citation>
    <scope>NUCLEOTIDE SEQUENCE [LARGE SCALE GENOMIC DNA]</scope>
    <source>
        <strain evidence="10 11">CBS 415.72m</strain>
    </source>
</reference>
<comment type="similarity">
    <text evidence="2">Belongs to the major facilitator superfamily. TCR/Tet family.</text>
</comment>
<dbReference type="Gene3D" id="1.20.1250.20">
    <property type="entry name" value="MFS general substrate transporter like domains"/>
    <property type="match status" value="2"/>
</dbReference>
<feature type="transmembrane region" description="Helical" evidence="8">
    <location>
        <begin position="388"/>
        <end position="410"/>
    </location>
</feature>
<evidence type="ECO:0000313" key="11">
    <source>
        <dbReference type="Proteomes" id="UP001323405"/>
    </source>
</evidence>
<evidence type="ECO:0000256" key="1">
    <source>
        <dbReference type="ARBA" id="ARBA00004141"/>
    </source>
</evidence>
<feature type="domain" description="Major facilitator superfamily (MFS) profile" evidence="9">
    <location>
        <begin position="91"/>
        <end position="584"/>
    </location>
</feature>
<evidence type="ECO:0000256" key="7">
    <source>
        <dbReference type="SAM" id="MobiDB-lite"/>
    </source>
</evidence>
<feature type="transmembrane region" description="Helical" evidence="8">
    <location>
        <begin position="422"/>
        <end position="442"/>
    </location>
</feature>
<dbReference type="SUPFAM" id="SSF103473">
    <property type="entry name" value="MFS general substrate transporter"/>
    <property type="match status" value="1"/>
</dbReference>
<evidence type="ECO:0000259" key="9">
    <source>
        <dbReference type="PROSITE" id="PS50850"/>
    </source>
</evidence>
<dbReference type="EMBL" id="JAFFHA010000006">
    <property type="protein sequence ID" value="KAK4654432.1"/>
    <property type="molecule type" value="Genomic_DNA"/>
</dbReference>
<feature type="transmembrane region" description="Helical" evidence="8">
    <location>
        <begin position="181"/>
        <end position="202"/>
    </location>
</feature>
<dbReference type="InterPro" id="IPR011701">
    <property type="entry name" value="MFS"/>
</dbReference>
<evidence type="ECO:0000256" key="2">
    <source>
        <dbReference type="ARBA" id="ARBA00007520"/>
    </source>
</evidence>
<feature type="transmembrane region" description="Helical" evidence="8">
    <location>
        <begin position="128"/>
        <end position="148"/>
    </location>
</feature>
<keyword evidence="11" id="KW-1185">Reference proteome</keyword>
<feature type="transmembrane region" description="Helical" evidence="8">
    <location>
        <begin position="88"/>
        <end position="116"/>
    </location>
</feature>
<keyword evidence="5 8" id="KW-1133">Transmembrane helix</keyword>
<protein>
    <recommendedName>
        <fullName evidence="9">Major facilitator superfamily (MFS) profile domain-containing protein</fullName>
    </recommendedName>
</protein>
<feature type="compositionally biased region" description="Basic and acidic residues" evidence="7">
    <location>
        <begin position="53"/>
        <end position="62"/>
    </location>
</feature>